<gene>
    <name evidence="1" type="ORF">UFOPK2754_03344</name>
    <name evidence="2" type="ORF">UFOPK3139_00767</name>
    <name evidence="3" type="ORF">UFOPK3543_01505</name>
    <name evidence="4" type="ORF">UFOPK3967_01059</name>
</gene>
<organism evidence="2">
    <name type="scientific">freshwater metagenome</name>
    <dbReference type="NCBI Taxonomy" id="449393"/>
    <lineage>
        <taxon>unclassified sequences</taxon>
        <taxon>metagenomes</taxon>
        <taxon>ecological metagenomes</taxon>
    </lineage>
</organism>
<evidence type="ECO:0000313" key="1">
    <source>
        <dbReference type="EMBL" id="CAB4775543.1"/>
    </source>
</evidence>
<proteinExistence type="predicted"/>
<protein>
    <submittedName>
        <fullName evidence="2">Unannotated protein</fullName>
    </submittedName>
</protein>
<dbReference type="EMBL" id="CAEZYR010000224">
    <property type="protein sequence ID" value="CAB4775543.1"/>
    <property type="molecule type" value="Genomic_DNA"/>
</dbReference>
<dbReference type="EMBL" id="CAFBMH010000051">
    <property type="protein sequence ID" value="CAB4910992.1"/>
    <property type="molecule type" value="Genomic_DNA"/>
</dbReference>
<evidence type="ECO:0000313" key="3">
    <source>
        <dbReference type="EMBL" id="CAB4910992.1"/>
    </source>
</evidence>
<dbReference type="EMBL" id="CAFABA010000021">
    <property type="protein sequence ID" value="CAB4822028.1"/>
    <property type="molecule type" value="Genomic_DNA"/>
</dbReference>
<reference evidence="2" key="1">
    <citation type="submission" date="2020-05" db="EMBL/GenBank/DDBJ databases">
        <authorList>
            <person name="Chiriac C."/>
            <person name="Salcher M."/>
            <person name="Ghai R."/>
            <person name="Kavagutti S V."/>
        </authorList>
    </citation>
    <scope>NUCLEOTIDE SEQUENCE</scope>
</reference>
<sequence>MLPYVDDVEIDTALAWISGRLDGLAYLHAMTATDDFSGDRVGFHRRSANRYVQLFAAHGLRRVGPNLYAGPAVLATLTALEGPLEDPVDDTDVQ</sequence>
<accession>A0A6J6ZRM5</accession>
<evidence type="ECO:0000313" key="4">
    <source>
        <dbReference type="EMBL" id="CAB4991899.1"/>
    </source>
</evidence>
<dbReference type="AlphaFoldDB" id="A0A6J6ZRM5"/>
<name>A0A6J6ZRM5_9ZZZZ</name>
<dbReference type="EMBL" id="CAFBOS010000051">
    <property type="protein sequence ID" value="CAB4991899.1"/>
    <property type="molecule type" value="Genomic_DNA"/>
</dbReference>
<evidence type="ECO:0000313" key="2">
    <source>
        <dbReference type="EMBL" id="CAB4822028.1"/>
    </source>
</evidence>